<keyword evidence="3" id="KW-1185">Reference proteome</keyword>
<dbReference type="InterPro" id="IPR001251">
    <property type="entry name" value="CRAL-TRIO_dom"/>
</dbReference>
<dbReference type="OMA" id="IETCTLI"/>
<dbReference type="Gene3D" id="3.40.525.10">
    <property type="entry name" value="CRAL-TRIO lipid binding domain"/>
    <property type="match status" value="1"/>
</dbReference>
<comment type="caution">
    <text evidence="2">The sequence shown here is derived from an EMBL/GenBank/DDBJ whole genome shotgun (WGS) entry which is preliminary data.</text>
</comment>
<reference evidence="2 3" key="1">
    <citation type="submission" date="2015-12" db="EMBL/GenBank/DDBJ databases">
        <title>Dictyostelia acquired genes for synthesis and detection of signals that induce cell-type specialization by lateral gene transfer from prokaryotes.</title>
        <authorList>
            <person name="Gloeckner G."/>
            <person name="Schaap P."/>
        </authorList>
    </citation>
    <scope>NUCLEOTIDE SEQUENCE [LARGE SCALE GENOMIC DNA]</scope>
    <source>
        <strain evidence="2 3">TK</strain>
    </source>
</reference>
<dbReference type="CDD" id="cd00170">
    <property type="entry name" value="SEC14"/>
    <property type="match status" value="1"/>
</dbReference>
<proteinExistence type="predicted"/>
<sequence length="248" mass="29012">MSGYVGDLSDKQRETLNQLKERINQIEEESLRPQINLLDDSMILRFLRARKWKLDASYDMLYDTLVFRTNFQDVGVENIKSDMVENELKVGKSFFCGKDNGGRPVCIIRVRKHDGNNRDIEESMRYCVYVMEQGKNLLEPPIETCTLIFDMTGFSTKNMDYQLVKFLVELFQKYYPESMAKCLILNAPWLFTGIWNIIKHWLDPITASKVSFVKTKQLIEYVPKEQLMPSYGGISEFKYTYKGIVVED</sequence>
<dbReference type="Pfam" id="PF03765">
    <property type="entry name" value="CRAL_TRIO_N"/>
    <property type="match status" value="1"/>
</dbReference>
<dbReference type="PANTHER" id="PTHR46590:SF1">
    <property type="entry name" value="PHOSPHATIDYLINOSITOL TRANSFER PROTEIN CSR1"/>
    <property type="match status" value="1"/>
</dbReference>
<dbReference type="SMART" id="SM01100">
    <property type="entry name" value="CRAL_TRIO_N"/>
    <property type="match status" value="1"/>
</dbReference>
<dbReference type="EMBL" id="LODT01000048">
    <property type="protein sequence ID" value="KYQ88760.1"/>
    <property type="molecule type" value="Genomic_DNA"/>
</dbReference>
<evidence type="ECO:0000259" key="1">
    <source>
        <dbReference type="PROSITE" id="PS50191"/>
    </source>
</evidence>
<dbReference type="OrthoDB" id="75724at2759"/>
<dbReference type="Proteomes" id="UP000076078">
    <property type="component" value="Unassembled WGS sequence"/>
</dbReference>
<evidence type="ECO:0000313" key="2">
    <source>
        <dbReference type="EMBL" id="KYQ88760.1"/>
    </source>
</evidence>
<dbReference type="InterPro" id="IPR011074">
    <property type="entry name" value="CRAL/TRIO_N_dom"/>
</dbReference>
<dbReference type="InterPro" id="IPR036273">
    <property type="entry name" value="CRAL/TRIO_N_dom_sf"/>
</dbReference>
<name>A0A151Z469_TIELA</name>
<dbReference type="PANTHER" id="PTHR46590">
    <property type="entry name" value="PHOSPHATIDYLINOSITOL TRANSFER PROTEIN CSR1-RELATED"/>
    <property type="match status" value="1"/>
</dbReference>
<gene>
    <name evidence="2" type="ORF">DLAC_10793</name>
</gene>
<dbReference type="SUPFAM" id="SSF52087">
    <property type="entry name" value="CRAL/TRIO domain"/>
    <property type="match status" value="1"/>
</dbReference>
<dbReference type="PROSITE" id="PS50191">
    <property type="entry name" value="CRAL_TRIO"/>
    <property type="match status" value="1"/>
</dbReference>
<dbReference type="SMART" id="SM00516">
    <property type="entry name" value="SEC14"/>
    <property type="match status" value="1"/>
</dbReference>
<dbReference type="InterPro" id="IPR036865">
    <property type="entry name" value="CRAL-TRIO_dom_sf"/>
</dbReference>
<feature type="domain" description="CRAL-TRIO" evidence="1">
    <location>
        <begin position="95"/>
        <end position="239"/>
    </location>
</feature>
<dbReference type="Pfam" id="PF00650">
    <property type="entry name" value="CRAL_TRIO"/>
    <property type="match status" value="1"/>
</dbReference>
<evidence type="ECO:0000313" key="3">
    <source>
        <dbReference type="Proteomes" id="UP000076078"/>
    </source>
</evidence>
<organism evidence="2 3">
    <name type="scientific">Tieghemostelium lacteum</name>
    <name type="common">Slime mold</name>
    <name type="synonym">Dictyostelium lacteum</name>
    <dbReference type="NCBI Taxonomy" id="361077"/>
    <lineage>
        <taxon>Eukaryota</taxon>
        <taxon>Amoebozoa</taxon>
        <taxon>Evosea</taxon>
        <taxon>Eumycetozoa</taxon>
        <taxon>Dictyostelia</taxon>
        <taxon>Dictyosteliales</taxon>
        <taxon>Raperosteliaceae</taxon>
        <taxon>Tieghemostelium</taxon>
    </lineage>
</organism>
<dbReference type="InParanoid" id="A0A151Z469"/>
<dbReference type="InterPro" id="IPR052432">
    <property type="entry name" value="PITP/CRAL-TRIO"/>
</dbReference>
<accession>A0A151Z469</accession>
<dbReference type="AlphaFoldDB" id="A0A151Z469"/>
<dbReference type="SUPFAM" id="SSF46938">
    <property type="entry name" value="CRAL/TRIO N-terminal domain"/>
    <property type="match status" value="1"/>
</dbReference>
<protein>
    <submittedName>
        <fullName evidence="2">Cellular retinaldehyde-binding/triple function domain-containing protein</fullName>
    </submittedName>
</protein>